<keyword evidence="4 10" id="KW-1133">Transmembrane helix</keyword>
<sequence>MKLLLIGVGGGLGSIARFYLGEYIKNKIDIDFPVSMMIINILGSFLLGISFANTKDINYIFFIQSGFLGGFTSFSTFILQAFNLSKSSKVFKSILYLSESIFFGLIAFLIAFNIKF</sequence>
<dbReference type="GO" id="GO:0005886">
    <property type="term" value="C:plasma membrane"/>
    <property type="evidence" value="ECO:0007669"/>
    <property type="project" value="UniProtKB-SubCell"/>
</dbReference>
<dbReference type="AlphaFoldDB" id="A0A2P7Q0E3"/>
<comment type="activity regulation">
    <text evidence="10">Na(+) is not transported, but it plays an essential structural role and its presence is essential for fluoride channel function.</text>
</comment>
<keyword evidence="12" id="KW-1185">Reference proteome</keyword>
<evidence type="ECO:0000256" key="7">
    <source>
        <dbReference type="ARBA" id="ARBA00035120"/>
    </source>
</evidence>
<protein>
    <recommendedName>
        <fullName evidence="10">Fluoride-specific ion channel FluC</fullName>
    </recommendedName>
</protein>
<proteinExistence type="inferred from homology"/>
<dbReference type="HAMAP" id="MF_00454">
    <property type="entry name" value="FluC"/>
    <property type="match status" value="1"/>
</dbReference>
<keyword evidence="3 10" id="KW-0812">Transmembrane</keyword>
<dbReference type="OrthoDB" id="9815830at2"/>
<evidence type="ECO:0000256" key="2">
    <source>
        <dbReference type="ARBA" id="ARBA00022475"/>
    </source>
</evidence>
<dbReference type="Proteomes" id="UP000241434">
    <property type="component" value="Unassembled WGS sequence"/>
</dbReference>
<evidence type="ECO:0000313" key="11">
    <source>
        <dbReference type="EMBL" id="PSJ31400.1"/>
    </source>
</evidence>
<keyword evidence="10" id="KW-0915">Sodium</keyword>
<feature type="binding site" evidence="10">
    <location>
        <position position="72"/>
    </location>
    <ligand>
        <name>Na(+)</name>
        <dbReference type="ChEBI" id="CHEBI:29101"/>
        <note>structural</note>
    </ligand>
</feature>
<dbReference type="NCBIfam" id="TIGR00494">
    <property type="entry name" value="crcB"/>
    <property type="match status" value="1"/>
</dbReference>
<evidence type="ECO:0000256" key="8">
    <source>
        <dbReference type="ARBA" id="ARBA00035585"/>
    </source>
</evidence>
<feature type="transmembrane region" description="Helical" evidence="10">
    <location>
        <begin position="32"/>
        <end position="52"/>
    </location>
</feature>
<comment type="function">
    <text evidence="9 10">Fluoride-specific ion channel. Important for reducing fluoride concentration in the cell, thus reducing its toxicity.</text>
</comment>
<keyword evidence="6 10" id="KW-0407">Ion channel</keyword>
<comment type="caution">
    <text evidence="11">The sequence shown here is derived from an EMBL/GenBank/DDBJ whole genome shotgun (WGS) entry which is preliminary data.</text>
</comment>
<comment type="similarity">
    <text evidence="7 10">Belongs to the fluoride channel Fluc/FEX (TC 1.A.43) family.</text>
</comment>
<name>A0A2P7Q0E3_9FIRM</name>
<dbReference type="GO" id="GO:0140114">
    <property type="term" value="P:cellular detoxification of fluoride"/>
    <property type="evidence" value="ECO:0007669"/>
    <property type="project" value="UniProtKB-UniRule"/>
</dbReference>
<keyword evidence="10" id="KW-0813">Transport</keyword>
<organism evidence="11 12">
    <name type="scientific">Peptostreptococcus russellii</name>
    <dbReference type="NCBI Taxonomy" id="215200"/>
    <lineage>
        <taxon>Bacteria</taxon>
        <taxon>Bacillati</taxon>
        <taxon>Bacillota</taxon>
        <taxon>Clostridia</taxon>
        <taxon>Peptostreptococcales</taxon>
        <taxon>Peptostreptococcaceae</taxon>
        <taxon>Peptostreptococcus</taxon>
    </lineage>
</organism>
<feature type="transmembrane region" description="Helical" evidence="10">
    <location>
        <begin position="59"/>
        <end position="82"/>
    </location>
</feature>
<dbReference type="EMBL" id="JYGE01000004">
    <property type="protein sequence ID" value="PSJ31400.1"/>
    <property type="molecule type" value="Genomic_DNA"/>
</dbReference>
<dbReference type="PANTHER" id="PTHR28259:SF1">
    <property type="entry name" value="FLUORIDE EXPORT PROTEIN 1-RELATED"/>
    <property type="match status" value="1"/>
</dbReference>
<evidence type="ECO:0000313" key="12">
    <source>
        <dbReference type="Proteomes" id="UP000241434"/>
    </source>
</evidence>
<dbReference type="GO" id="GO:0062054">
    <property type="term" value="F:fluoride channel activity"/>
    <property type="evidence" value="ECO:0007669"/>
    <property type="project" value="UniProtKB-UniRule"/>
</dbReference>
<evidence type="ECO:0000256" key="5">
    <source>
        <dbReference type="ARBA" id="ARBA00023136"/>
    </source>
</evidence>
<evidence type="ECO:0000256" key="1">
    <source>
        <dbReference type="ARBA" id="ARBA00004651"/>
    </source>
</evidence>
<evidence type="ECO:0000256" key="4">
    <source>
        <dbReference type="ARBA" id="ARBA00022989"/>
    </source>
</evidence>
<accession>A0A2P7Q0E3</accession>
<dbReference type="PANTHER" id="PTHR28259">
    <property type="entry name" value="FLUORIDE EXPORT PROTEIN 1-RELATED"/>
    <property type="match status" value="1"/>
</dbReference>
<keyword evidence="10" id="KW-0406">Ion transport</keyword>
<dbReference type="RefSeq" id="WP_106776859.1">
    <property type="nucleotide sequence ID" value="NZ_JYGE01000004.1"/>
</dbReference>
<keyword evidence="10" id="KW-0479">Metal-binding</keyword>
<keyword evidence="2 10" id="KW-1003">Cell membrane</keyword>
<keyword evidence="5 10" id="KW-0472">Membrane</keyword>
<evidence type="ECO:0000256" key="9">
    <source>
        <dbReference type="ARBA" id="ARBA00049940"/>
    </source>
</evidence>
<gene>
    <name evidence="10" type="primary">fluC</name>
    <name evidence="10" type="synonym">crcB</name>
    <name evidence="11" type="ORF">UF10_05600</name>
</gene>
<dbReference type="Pfam" id="PF02537">
    <property type="entry name" value="CRCB"/>
    <property type="match status" value="1"/>
</dbReference>
<dbReference type="GO" id="GO:0046872">
    <property type="term" value="F:metal ion binding"/>
    <property type="evidence" value="ECO:0007669"/>
    <property type="project" value="UniProtKB-KW"/>
</dbReference>
<dbReference type="InterPro" id="IPR003691">
    <property type="entry name" value="FluC"/>
</dbReference>
<feature type="binding site" evidence="10">
    <location>
        <position position="69"/>
    </location>
    <ligand>
        <name>Na(+)</name>
        <dbReference type="ChEBI" id="CHEBI:29101"/>
        <note>structural</note>
    </ligand>
</feature>
<reference evidence="11" key="1">
    <citation type="thesis" date="2015" institute="Rutgers" country="The State University of New Jersey, 14 College Farm Rd., New Brunswick, NJ, USA">
        <title>Ammonia toxicity in bacteria and its implications for treatment of and resource recovery from highly nitrogenous organic wastes.</title>
        <authorList>
            <person name="Luther A.K."/>
        </authorList>
    </citation>
    <scope>NUCLEOTIDE SEQUENCE</scope>
    <source>
        <strain evidence="11">RT-10B</strain>
    </source>
</reference>
<comment type="subcellular location">
    <subcellularLocation>
        <location evidence="1 10">Cell membrane</location>
        <topology evidence="1 10">Multi-pass membrane protein</topology>
    </subcellularLocation>
</comment>
<evidence type="ECO:0000256" key="6">
    <source>
        <dbReference type="ARBA" id="ARBA00023303"/>
    </source>
</evidence>
<evidence type="ECO:0000256" key="10">
    <source>
        <dbReference type="HAMAP-Rule" id="MF_00454"/>
    </source>
</evidence>
<feature type="transmembrane region" description="Helical" evidence="10">
    <location>
        <begin position="94"/>
        <end position="114"/>
    </location>
</feature>
<evidence type="ECO:0000256" key="3">
    <source>
        <dbReference type="ARBA" id="ARBA00022692"/>
    </source>
</evidence>
<comment type="catalytic activity">
    <reaction evidence="8">
        <text>fluoride(in) = fluoride(out)</text>
        <dbReference type="Rhea" id="RHEA:76159"/>
        <dbReference type="ChEBI" id="CHEBI:17051"/>
    </reaction>
    <physiologicalReaction direction="left-to-right" evidence="8">
        <dbReference type="Rhea" id="RHEA:76160"/>
    </physiologicalReaction>
</comment>